<gene>
    <name evidence="2" type="ORF">P1A27_14075</name>
</gene>
<comment type="caution">
    <text evidence="2">The sequence shown here is derived from an EMBL/GenBank/DDBJ whole genome shotgun (WGS) entry which is preliminary data.</text>
</comment>
<dbReference type="AlphaFoldDB" id="A0AAW7AJH0"/>
<protein>
    <submittedName>
        <fullName evidence="2">Uncharacterized protein</fullName>
    </submittedName>
</protein>
<feature type="coiled-coil region" evidence="1">
    <location>
        <begin position="26"/>
        <end position="60"/>
    </location>
</feature>
<name>A0AAW7AJH0_9STAP</name>
<evidence type="ECO:0000313" key="3">
    <source>
        <dbReference type="Proteomes" id="UP001174037"/>
    </source>
</evidence>
<accession>A0AAW7AJH0</accession>
<evidence type="ECO:0000256" key="1">
    <source>
        <dbReference type="SAM" id="Coils"/>
    </source>
</evidence>
<evidence type="ECO:0000313" key="2">
    <source>
        <dbReference type="EMBL" id="MDK9867054.1"/>
    </source>
</evidence>
<dbReference type="RefSeq" id="WP_285324487.1">
    <property type="nucleotide sequence ID" value="NZ_JARGCE010000007.1"/>
</dbReference>
<keyword evidence="1" id="KW-0175">Coiled coil</keyword>
<reference evidence="2" key="1">
    <citation type="journal article" date="2023" name="Int. J. Mol. Sci.">
        <title>Antibiotic Resistance/Susceptibility Profiles of Staphylococcus equorum Strains from Cheese, and Genome Analysis for Antibiotic Resistance Genes.</title>
        <authorList>
            <person name="Vazquez L."/>
            <person name="Srednik M.E."/>
            <person name="Rodriguez J."/>
            <person name="Florez A.B."/>
            <person name="Mayo B."/>
        </authorList>
    </citation>
    <scope>NUCLEOTIDE SEQUENCE</scope>
    <source>
        <strain evidence="2">5A3I</strain>
    </source>
</reference>
<dbReference type="Proteomes" id="UP001174037">
    <property type="component" value="Unassembled WGS sequence"/>
</dbReference>
<organism evidence="2 3">
    <name type="scientific">Staphylococcus equorum</name>
    <dbReference type="NCBI Taxonomy" id="246432"/>
    <lineage>
        <taxon>Bacteria</taxon>
        <taxon>Bacillati</taxon>
        <taxon>Bacillota</taxon>
        <taxon>Bacilli</taxon>
        <taxon>Bacillales</taxon>
        <taxon>Staphylococcaceae</taxon>
        <taxon>Staphylococcus</taxon>
    </lineage>
</organism>
<dbReference type="EMBL" id="JARGCK010000020">
    <property type="protein sequence ID" value="MDK9867054.1"/>
    <property type="molecule type" value="Genomic_DNA"/>
</dbReference>
<sequence length="116" mass="14019">MISNMYKIIMERNKYKIDCDTYKLLHDNSLKEIAQLREENKNLKEFNNFLNMRLESIENKTKSHIDDELEFAYKNWRAALSMGSSISEEKIKADMENLKLKEENERLQNKLKELWQ</sequence>
<proteinExistence type="predicted"/>
<reference evidence="2" key="2">
    <citation type="submission" date="2023-03" db="EMBL/GenBank/DDBJ databases">
        <authorList>
            <person name="Vazquez L."/>
            <person name="Rodriguez J."/>
            <person name="Mayo B."/>
            <person name="Florez A.B."/>
        </authorList>
    </citation>
    <scope>NUCLEOTIDE SEQUENCE</scope>
    <source>
        <strain evidence="2">5A3I</strain>
    </source>
</reference>